<accession>A0A8D0DVH5</accession>
<name>A0A8D0DVH5_SALMN</name>
<evidence type="ECO:0000313" key="5">
    <source>
        <dbReference type="Proteomes" id="UP000694421"/>
    </source>
</evidence>
<dbReference type="PANTHER" id="PTHR11639:SF134">
    <property type="entry name" value="PROTEIN S100-A1-RELATED"/>
    <property type="match status" value="1"/>
</dbReference>
<dbReference type="GO" id="GO:0048306">
    <property type="term" value="F:calcium-dependent protein binding"/>
    <property type="evidence" value="ECO:0007669"/>
    <property type="project" value="TreeGrafter"/>
</dbReference>
<dbReference type="CDD" id="cd00213">
    <property type="entry name" value="S-100"/>
    <property type="match status" value="1"/>
</dbReference>
<dbReference type="Gene3D" id="1.10.238.10">
    <property type="entry name" value="EF-hand"/>
    <property type="match status" value="1"/>
</dbReference>
<reference evidence="4" key="1">
    <citation type="submission" date="2025-08" db="UniProtKB">
        <authorList>
            <consortium name="Ensembl"/>
        </authorList>
    </citation>
    <scope>IDENTIFICATION</scope>
</reference>
<evidence type="ECO:0000256" key="2">
    <source>
        <dbReference type="SAM" id="MobiDB-lite"/>
    </source>
</evidence>
<dbReference type="SMART" id="SM01394">
    <property type="entry name" value="S_100"/>
    <property type="match status" value="1"/>
</dbReference>
<proteinExistence type="inferred from homology"/>
<dbReference type="GeneTree" id="ENSGT00390000003322"/>
<comment type="similarity">
    <text evidence="1">Belongs to the S-100 family.</text>
</comment>
<dbReference type="InterPro" id="IPR011992">
    <property type="entry name" value="EF-hand-dom_pair"/>
</dbReference>
<evidence type="ECO:0000259" key="3">
    <source>
        <dbReference type="SMART" id="SM01394"/>
    </source>
</evidence>
<dbReference type="Pfam" id="PF01023">
    <property type="entry name" value="S_100"/>
    <property type="match status" value="1"/>
</dbReference>
<reference evidence="4" key="2">
    <citation type="submission" date="2025-09" db="UniProtKB">
        <authorList>
            <consortium name="Ensembl"/>
        </authorList>
    </citation>
    <scope>IDENTIFICATION</scope>
</reference>
<feature type="region of interest" description="Disordered" evidence="2">
    <location>
        <begin position="1"/>
        <end position="38"/>
    </location>
</feature>
<dbReference type="SUPFAM" id="SSF47473">
    <property type="entry name" value="EF-hand"/>
    <property type="match status" value="1"/>
</dbReference>
<feature type="domain" description="S100/CaBP-9k-type calcium binding subdomain" evidence="3">
    <location>
        <begin position="57"/>
        <end position="96"/>
    </location>
</feature>
<organism evidence="4 5">
    <name type="scientific">Salvator merianae</name>
    <name type="common">Argentine black and white tegu</name>
    <name type="synonym">Tupinambis merianae</name>
    <dbReference type="NCBI Taxonomy" id="96440"/>
    <lineage>
        <taxon>Eukaryota</taxon>
        <taxon>Metazoa</taxon>
        <taxon>Chordata</taxon>
        <taxon>Craniata</taxon>
        <taxon>Vertebrata</taxon>
        <taxon>Euteleostomi</taxon>
        <taxon>Lepidosauria</taxon>
        <taxon>Squamata</taxon>
        <taxon>Bifurcata</taxon>
        <taxon>Unidentata</taxon>
        <taxon>Episquamata</taxon>
        <taxon>Laterata</taxon>
        <taxon>Teiioidea</taxon>
        <taxon>Teiidae</taxon>
        <taxon>Salvator</taxon>
    </lineage>
</organism>
<dbReference type="GO" id="GO:0005929">
    <property type="term" value="C:cilium"/>
    <property type="evidence" value="ECO:0007669"/>
    <property type="project" value="Ensembl"/>
</dbReference>
<dbReference type="InterPro" id="IPR013787">
    <property type="entry name" value="S100_Ca-bd_sub"/>
</dbReference>
<dbReference type="AlphaFoldDB" id="A0A8D0DVH5"/>
<dbReference type="InterPro" id="IPR034325">
    <property type="entry name" value="S-100_dom"/>
</dbReference>
<dbReference type="GO" id="GO:0005509">
    <property type="term" value="F:calcium ion binding"/>
    <property type="evidence" value="ECO:0007669"/>
    <property type="project" value="TreeGrafter"/>
</dbReference>
<evidence type="ECO:0000313" key="4">
    <source>
        <dbReference type="Ensembl" id="ENSSMRP00000022383.1"/>
    </source>
</evidence>
<protein>
    <submittedName>
        <fullName evidence="4">Sentan, cilia apical structure protein</fullName>
    </submittedName>
</protein>
<dbReference type="OMA" id="MCGCRAS"/>
<dbReference type="Proteomes" id="UP000694421">
    <property type="component" value="Unplaced"/>
</dbReference>
<dbReference type="PANTHER" id="PTHR11639">
    <property type="entry name" value="S100 CALCIUM-BINDING PROTEIN"/>
    <property type="match status" value="1"/>
</dbReference>
<dbReference type="Ensembl" id="ENSSMRT00000026184.1">
    <property type="protein sequence ID" value="ENSSMRP00000022383.1"/>
    <property type="gene ID" value="ENSSMRG00000017390.1"/>
</dbReference>
<sequence>MCGCTSSTGNPKSYSLNQQGAASSSKEKKITPAKKSKRIPISKQLSSIKALGKGSDLEKAVAVAALVYDNAADAEGKLSKSEAKKLLQDEFAHFTQGQETKPKYQEIMSALEENKNEKIDFEDFMVQLLSLTLMSDLRQEIQNVQKTK</sequence>
<feature type="compositionally biased region" description="Polar residues" evidence="2">
    <location>
        <begin position="1"/>
        <end position="24"/>
    </location>
</feature>
<keyword evidence="5" id="KW-1185">Reference proteome</keyword>
<dbReference type="GO" id="GO:0046914">
    <property type="term" value="F:transition metal ion binding"/>
    <property type="evidence" value="ECO:0007669"/>
    <property type="project" value="InterPro"/>
</dbReference>
<evidence type="ECO:0000256" key="1">
    <source>
        <dbReference type="ARBA" id="ARBA00007323"/>
    </source>
</evidence>